<dbReference type="OrthoDB" id="7457040at2759"/>
<protein>
    <recommendedName>
        <fullName evidence="3">BRO1 domain-containing protein</fullName>
    </recommendedName>
</protein>
<evidence type="ECO:0000313" key="5">
    <source>
        <dbReference type="Proteomes" id="UP001150925"/>
    </source>
</evidence>
<dbReference type="AlphaFoldDB" id="A0A9W8E567"/>
<dbReference type="GO" id="GO:0042171">
    <property type="term" value="F:lysophosphatidic acid acyltransferase activity"/>
    <property type="evidence" value="ECO:0007669"/>
    <property type="project" value="TreeGrafter"/>
</dbReference>
<name>A0A9W8E567_9FUNG</name>
<dbReference type="PANTHER" id="PTHR42886:SF29">
    <property type="entry name" value="PUMMELIG, ISOFORM A"/>
    <property type="match status" value="1"/>
</dbReference>
<dbReference type="InterPro" id="IPR029058">
    <property type="entry name" value="AB_hydrolase_fold"/>
</dbReference>
<reference evidence="4" key="1">
    <citation type="submission" date="2022-07" db="EMBL/GenBank/DDBJ databases">
        <title>Phylogenomic reconstructions and comparative analyses of Kickxellomycotina fungi.</title>
        <authorList>
            <person name="Reynolds N.K."/>
            <person name="Stajich J.E."/>
            <person name="Barry K."/>
            <person name="Grigoriev I.V."/>
            <person name="Crous P."/>
            <person name="Smith M.E."/>
        </authorList>
    </citation>
    <scope>NUCLEOTIDE SEQUENCE</scope>
    <source>
        <strain evidence="4">RSA 1196</strain>
    </source>
</reference>
<feature type="domain" description="BRO1" evidence="3">
    <location>
        <begin position="551"/>
        <end position="963"/>
    </location>
</feature>
<dbReference type="InterPro" id="IPR000073">
    <property type="entry name" value="AB_hydrolase_1"/>
</dbReference>
<dbReference type="InterPro" id="IPR038499">
    <property type="entry name" value="BRO1_sf"/>
</dbReference>
<dbReference type="Pfam" id="PF03097">
    <property type="entry name" value="BRO1"/>
    <property type="match status" value="1"/>
</dbReference>
<dbReference type="SUPFAM" id="SSF53474">
    <property type="entry name" value="alpha/beta-Hydrolases"/>
    <property type="match status" value="1"/>
</dbReference>
<evidence type="ECO:0000256" key="2">
    <source>
        <dbReference type="SAM" id="MobiDB-lite"/>
    </source>
</evidence>
<evidence type="ECO:0000313" key="4">
    <source>
        <dbReference type="EMBL" id="KAJ1969949.1"/>
    </source>
</evidence>
<dbReference type="Gene3D" id="3.40.50.1820">
    <property type="entry name" value="alpha/beta hydrolase"/>
    <property type="match status" value="1"/>
</dbReference>
<evidence type="ECO:0000259" key="3">
    <source>
        <dbReference type="PROSITE" id="PS51180"/>
    </source>
</evidence>
<dbReference type="Gene3D" id="1.25.40.280">
    <property type="entry name" value="alix/aip1 like domains"/>
    <property type="match status" value="1"/>
</dbReference>
<dbReference type="PROSITE" id="PS51180">
    <property type="entry name" value="BRO1"/>
    <property type="match status" value="1"/>
</dbReference>
<comment type="caution">
    <text evidence="4">The sequence shown here is derived from an EMBL/GenBank/DDBJ whole genome shotgun (WGS) entry which is preliminary data.</text>
</comment>
<keyword evidence="5" id="KW-1185">Reference proteome</keyword>
<comment type="similarity">
    <text evidence="1">Belongs to the peptidase S33 family. ABHD4/ABHD5 subfamily.</text>
</comment>
<gene>
    <name evidence="4" type="ORF">IWQ62_000290</name>
</gene>
<dbReference type="PANTHER" id="PTHR42886">
    <property type="entry name" value="RE40534P-RELATED"/>
    <property type="match status" value="1"/>
</dbReference>
<evidence type="ECO:0000256" key="1">
    <source>
        <dbReference type="ARBA" id="ARBA00038097"/>
    </source>
</evidence>
<dbReference type="GO" id="GO:0055088">
    <property type="term" value="P:lipid homeostasis"/>
    <property type="evidence" value="ECO:0007669"/>
    <property type="project" value="TreeGrafter"/>
</dbReference>
<feature type="region of interest" description="Disordered" evidence="2">
    <location>
        <begin position="317"/>
        <end position="336"/>
    </location>
</feature>
<dbReference type="GO" id="GO:0052689">
    <property type="term" value="F:carboxylic ester hydrolase activity"/>
    <property type="evidence" value="ECO:0007669"/>
    <property type="project" value="TreeGrafter"/>
</dbReference>
<feature type="compositionally biased region" description="Low complexity" evidence="2">
    <location>
        <begin position="358"/>
        <end position="372"/>
    </location>
</feature>
<dbReference type="GO" id="GO:0005739">
    <property type="term" value="C:mitochondrion"/>
    <property type="evidence" value="ECO:0007669"/>
    <property type="project" value="TreeGrafter"/>
</dbReference>
<dbReference type="Proteomes" id="UP001150925">
    <property type="component" value="Unassembled WGS sequence"/>
</dbReference>
<sequence length="995" mass="110633">MTQAERPNELAASMYPIRPSLFHHVAALPGRWPSTHYKAHLAEFQLLSKMPIFRPNESLDAVLQAQLTPSTTAPPTSDTCTENVTGVRALWRRWSTNKPVSGLAPYSTQNSQSTLESAAETPSVTSATRTTASDCTARVGTVDIGEDRFIRTLRVDQPTPEKNEALPPLVMTHGFGTGLGIFYRNYAPLAQSTGRQVYGLDWLGMGLSARPRKLPWLRPVANVAAPPEELPNETRELVQETEDYFVEALESWRKKMGIDKMVLLGHSFGGYMSSLYALRYPERVERLVLVSPMGVMAPPKGFIPWLNEMFQGNTDGFFEGAFSKGPPPAPWERGQPVVPFDVDGATLSTDAQEETKSASETSESTPSTTTDKPPSPNPVIKSRSLLVKLALQTWKWQISPQWFVRNAGPVGSMLMNRFTSRYDFLDDGEKTALSDYLYHLAARPGSGEYSITILTYPFVYARLPLVHRLGDLSVPTSFIYGQNDWMDYRGAEQCAKLMKQPVHIGHIRDAGHNMIIENAEDFNAYVSDHGQYARRARTLPSSQSLAHLSLPLIPPVSQTHRKQSGSCQRAMQFYLPVPKTKPVALLEYFKSWTDGGADAQVTYALTEATAHRERMREALHLVYTHGPNADPAKLVSAIEDYLPHLFYCLRHWQATAGATPNSPTRSKAIMFLWKSPLLLGFPSHRGALGQISNRLQGERFTSDSMYFEVACTLLAYGLALSSFAFRRVGQLTMASPNQALEPAMIKTYKQSIQLLCQAAGVYQYILEQVLPSWPMADTHRRPPDLHPGMLQALSKLAMADAQRIAVRISQAQNTSPSLLAKLFLGVVEQYDQAFGLFQTQVQTIRDMTDQTADLRRYLKDGRIYLAACAKRYLASDAYRANRVGVAMGFLQLAKGDIQLLVKKQRSAIVTEAQSLLQEIDQESSLYNKLLSTVSFESVPGEGELLSMIPQGRTLLEVKVFVPSVLDAHKPPGGNASTVNSNHSGDKLYAMQHEYY</sequence>
<dbReference type="InterPro" id="IPR004328">
    <property type="entry name" value="BRO1_dom"/>
</dbReference>
<feature type="compositionally biased region" description="Polar residues" evidence="2">
    <location>
        <begin position="106"/>
        <end position="132"/>
    </location>
</feature>
<organism evidence="4 5">
    <name type="scientific">Dispira parvispora</name>
    <dbReference type="NCBI Taxonomy" id="1520584"/>
    <lineage>
        <taxon>Eukaryota</taxon>
        <taxon>Fungi</taxon>
        <taxon>Fungi incertae sedis</taxon>
        <taxon>Zoopagomycota</taxon>
        <taxon>Kickxellomycotina</taxon>
        <taxon>Dimargaritomycetes</taxon>
        <taxon>Dimargaritales</taxon>
        <taxon>Dimargaritaceae</taxon>
        <taxon>Dispira</taxon>
    </lineage>
</organism>
<dbReference type="SMART" id="SM01041">
    <property type="entry name" value="BRO1"/>
    <property type="match status" value="1"/>
</dbReference>
<accession>A0A9W8E567</accession>
<dbReference type="EMBL" id="JANBPY010000012">
    <property type="protein sequence ID" value="KAJ1969949.1"/>
    <property type="molecule type" value="Genomic_DNA"/>
</dbReference>
<feature type="region of interest" description="Disordered" evidence="2">
    <location>
        <begin position="349"/>
        <end position="379"/>
    </location>
</feature>
<dbReference type="Pfam" id="PF00561">
    <property type="entry name" value="Abhydrolase_1"/>
    <property type="match status" value="1"/>
</dbReference>
<dbReference type="GO" id="GO:0006654">
    <property type="term" value="P:phosphatidic acid biosynthetic process"/>
    <property type="evidence" value="ECO:0007669"/>
    <property type="project" value="TreeGrafter"/>
</dbReference>
<proteinExistence type="inferred from homology"/>
<feature type="region of interest" description="Disordered" evidence="2">
    <location>
        <begin position="102"/>
        <end position="132"/>
    </location>
</feature>